<dbReference type="AlphaFoldDB" id="A0AAV8RBT6"/>
<feature type="coiled-coil region" evidence="1">
    <location>
        <begin position="66"/>
        <end position="100"/>
    </location>
</feature>
<proteinExistence type="predicted"/>
<accession>A0AAV8RBT6</accession>
<gene>
    <name evidence="3" type="ORF">OPV22_010668</name>
</gene>
<evidence type="ECO:0000313" key="4">
    <source>
        <dbReference type="Proteomes" id="UP001222027"/>
    </source>
</evidence>
<evidence type="ECO:0000256" key="1">
    <source>
        <dbReference type="SAM" id="Coils"/>
    </source>
</evidence>
<comment type="caution">
    <text evidence="3">The sequence shown here is derived from an EMBL/GenBank/DDBJ whole genome shotgun (WGS) entry which is preliminary data.</text>
</comment>
<evidence type="ECO:0000313" key="3">
    <source>
        <dbReference type="EMBL" id="KAJ8500116.1"/>
    </source>
</evidence>
<keyword evidence="4" id="KW-1185">Reference proteome</keyword>
<sequence>MADDPQRMVALKRAYADVILNTAKESAARILAADRRALLSKHSLSLAKEESLAMLLRLKSIMDSKIKEAENVNFSQARRIQELEVQLSEAKETIHHLNSELTKVSSALESEKSYQIESLEEQRTHGCVIVHRDDCQEGRHTSVSAPCSQVGTICSPNSDFNVTTSKQRTADEHRCFAKYTAQNEPSKEMVASDDSAGSPDLVSIILRNKEPDLYRNGCTQRIRAFEQNLLTEREPCAQMHDQFFNAKRAAVTCEDDIAEWHRIRDLALAGRLVVQVREPLESEEVGQQGNMCENDHTANISCQHPSEKPGVRKPVMSSGAYHEIQDHEQSDISDSKVAGQNNMPRSCEKERHDGEGAFSCLVEASRGDHRTSKDGNMKLNKLSDHVISGSLNTSRVMTRRTMKLCGVNAANGCGGSTTSVSINSSQENIKKELVTMSTLDMKDSSLLVADVKNDTIDTQLEKESMLKTLDHKMAKKIDTSDLKENHERIGVPLTSYDSKDERSCGSSRLPAEVGKDRIVKYTFRRTRKRRSPDSNKDDVSLEKINMSKRKARKENASLEPQKPNLVKESTRDSRKIAQVARQLIALSEKRWW</sequence>
<evidence type="ECO:0008006" key="5">
    <source>
        <dbReference type="Google" id="ProtNLM"/>
    </source>
</evidence>
<dbReference type="PANTHER" id="PTHR34778:SF2">
    <property type="entry name" value="OS02G0580700 PROTEIN"/>
    <property type="match status" value="1"/>
</dbReference>
<protein>
    <recommendedName>
        <fullName evidence="5">Shugoshin C-terminal domain-containing protein</fullName>
    </recommendedName>
</protein>
<evidence type="ECO:0000256" key="2">
    <source>
        <dbReference type="SAM" id="MobiDB-lite"/>
    </source>
</evidence>
<dbReference type="PANTHER" id="PTHR34778">
    <property type="entry name" value="OS02G0580700 PROTEIN"/>
    <property type="match status" value="1"/>
</dbReference>
<reference evidence="3 4" key="1">
    <citation type="submission" date="2022-12" db="EMBL/GenBank/DDBJ databases">
        <title>Chromosome-scale assembly of the Ensete ventricosum genome.</title>
        <authorList>
            <person name="Dussert Y."/>
            <person name="Stocks J."/>
            <person name="Wendawek A."/>
            <person name="Woldeyes F."/>
            <person name="Nichols R.A."/>
            <person name="Borrell J.S."/>
        </authorList>
    </citation>
    <scope>NUCLEOTIDE SEQUENCE [LARGE SCALE GENOMIC DNA]</scope>
    <source>
        <strain evidence="4">cv. Maze</strain>
        <tissue evidence="3">Seeds</tissue>
    </source>
</reference>
<feature type="region of interest" description="Disordered" evidence="2">
    <location>
        <begin position="547"/>
        <end position="572"/>
    </location>
</feature>
<dbReference type="Proteomes" id="UP001222027">
    <property type="component" value="Unassembled WGS sequence"/>
</dbReference>
<feature type="compositionally biased region" description="Basic and acidic residues" evidence="2">
    <location>
        <begin position="325"/>
        <end position="334"/>
    </location>
</feature>
<keyword evidence="1" id="KW-0175">Coiled coil</keyword>
<dbReference type="EMBL" id="JAQQAF010000003">
    <property type="protein sequence ID" value="KAJ8500116.1"/>
    <property type="molecule type" value="Genomic_DNA"/>
</dbReference>
<feature type="region of interest" description="Disordered" evidence="2">
    <location>
        <begin position="325"/>
        <end position="351"/>
    </location>
</feature>
<name>A0AAV8RBT6_ENSVE</name>
<organism evidence="3 4">
    <name type="scientific">Ensete ventricosum</name>
    <name type="common">Abyssinian banana</name>
    <name type="synonym">Musa ensete</name>
    <dbReference type="NCBI Taxonomy" id="4639"/>
    <lineage>
        <taxon>Eukaryota</taxon>
        <taxon>Viridiplantae</taxon>
        <taxon>Streptophyta</taxon>
        <taxon>Embryophyta</taxon>
        <taxon>Tracheophyta</taxon>
        <taxon>Spermatophyta</taxon>
        <taxon>Magnoliopsida</taxon>
        <taxon>Liliopsida</taxon>
        <taxon>Zingiberales</taxon>
        <taxon>Musaceae</taxon>
        <taxon>Ensete</taxon>
    </lineage>
</organism>